<evidence type="ECO:0000313" key="2">
    <source>
        <dbReference type="Proteomes" id="UP000007754"/>
    </source>
</evidence>
<name>A0A674GNX4_TAEGU</name>
<keyword evidence="2" id="KW-1185">Reference proteome</keyword>
<evidence type="ECO:0000313" key="1">
    <source>
        <dbReference type="Ensembl" id="ENSTGUP00000024110.1"/>
    </source>
</evidence>
<dbReference type="AlphaFoldDB" id="A0A674GNX4"/>
<sequence>IACLIHPNNGHATRRSYTPATGSNPIGMGSGGISHARPLLLLFLSLMLCLFPFRVPAKSCHRGYWKLYMERHQGCFFVTHTHINSHCYYTSKLGNCIQNRQEYWIVENLGTSGNRLKNKCLNGEKWFYFTFATGSKVLDLVKEQLVNKKAKPVQQSNTVPISFQDVYTKLEQ</sequence>
<dbReference type="GeneTree" id="ENSGT01030000239256"/>
<dbReference type="Ensembl" id="ENSTGUT00000041099.1">
    <property type="protein sequence ID" value="ENSTGUP00000024110.1"/>
    <property type="gene ID" value="ENSTGUG00000024293.1"/>
</dbReference>
<protein>
    <submittedName>
        <fullName evidence="1">Uncharacterized protein</fullName>
    </submittedName>
</protein>
<dbReference type="OMA" id="FHYRGKI"/>
<dbReference type="InParanoid" id="A0A674GNX4"/>
<accession>A0A674GNX4</accession>
<organism evidence="1 2">
    <name type="scientific">Taeniopygia guttata</name>
    <name type="common">Zebra finch</name>
    <name type="synonym">Poephila guttata</name>
    <dbReference type="NCBI Taxonomy" id="59729"/>
    <lineage>
        <taxon>Eukaryota</taxon>
        <taxon>Metazoa</taxon>
        <taxon>Chordata</taxon>
        <taxon>Craniata</taxon>
        <taxon>Vertebrata</taxon>
        <taxon>Euteleostomi</taxon>
        <taxon>Archelosauria</taxon>
        <taxon>Archosauria</taxon>
        <taxon>Dinosauria</taxon>
        <taxon>Saurischia</taxon>
        <taxon>Theropoda</taxon>
        <taxon>Coelurosauria</taxon>
        <taxon>Aves</taxon>
        <taxon>Neognathae</taxon>
        <taxon>Neoaves</taxon>
        <taxon>Telluraves</taxon>
        <taxon>Australaves</taxon>
        <taxon>Passeriformes</taxon>
        <taxon>Passeroidea</taxon>
        <taxon>Estrildidae</taxon>
        <taxon>Estrildinae</taxon>
        <taxon>Taeniopygia</taxon>
    </lineage>
</organism>
<proteinExistence type="predicted"/>
<reference evidence="1" key="2">
    <citation type="submission" date="2025-09" db="UniProtKB">
        <authorList>
            <consortium name="Ensembl"/>
        </authorList>
    </citation>
    <scope>IDENTIFICATION</scope>
</reference>
<reference evidence="1" key="1">
    <citation type="submission" date="2025-08" db="UniProtKB">
        <authorList>
            <consortium name="Ensembl"/>
        </authorList>
    </citation>
    <scope>IDENTIFICATION</scope>
</reference>
<dbReference type="Proteomes" id="UP000007754">
    <property type="component" value="Unplaced"/>
</dbReference>